<protein>
    <recommendedName>
        <fullName evidence="2">Rele/stbe replicon stabilization toxin</fullName>
    </recommendedName>
</protein>
<dbReference type="SUPFAM" id="SSF143011">
    <property type="entry name" value="RelE-like"/>
    <property type="match status" value="1"/>
</dbReference>
<dbReference type="InterPro" id="IPR052747">
    <property type="entry name" value="TA_system_RelE_toxin"/>
</dbReference>
<dbReference type="Gene3D" id="3.30.2310.20">
    <property type="entry name" value="RelE-like"/>
    <property type="match status" value="1"/>
</dbReference>
<sequence length="90" mass="10342">MTEAPAGWSVIIQEKEKRYLSRLPRKERERLLDAMLAMKSDPFAGDVARLKGSLEGWRLRVGRWRVLFMVDQEKKAVLIAGLGPRGDVYK</sequence>
<dbReference type="AlphaFoldDB" id="A0A0W8G3A9"/>
<comment type="caution">
    <text evidence="1">The sequence shown here is derived from an EMBL/GenBank/DDBJ whole genome shotgun (WGS) entry which is preliminary data.</text>
</comment>
<dbReference type="EMBL" id="LNQE01000307">
    <property type="protein sequence ID" value="KUG27626.1"/>
    <property type="molecule type" value="Genomic_DNA"/>
</dbReference>
<gene>
    <name evidence="1" type="ORF">ASZ90_002515</name>
</gene>
<reference evidence="1" key="1">
    <citation type="journal article" date="2015" name="Proc. Natl. Acad. Sci. U.S.A.">
        <title>Networks of energetic and metabolic interactions define dynamics in microbial communities.</title>
        <authorList>
            <person name="Embree M."/>
            <person name="Liu J.K."/>
            <person name="Al-Bassam M.M."/>
            <person name="Zengler K."/>
        </authorList>
    </citation>
    <scope>NUCLEOTIDE SEQUENCE</scope>
</reference>
<dbReference type="PANTHER" id="PTHR38813">
    <property type="match status" value="1"/>
</dbReference>
<evidence type="ECO:0008006" key="2">
    <source>
        <dbReference type="Google" id="ProtNLM"/>
    </source>
</evidence>
<dbReference type="PANTHER" id="PTHR38813:SF1">
    <property type="entry name" value="TOXIN RELE1-RELATED"/>
    <property type="match status" value="1"/>
</dbReference>
<proteinExistence type="predicted"/>
<organism evidence="1">
    <name type="scientific">hydrocarbon metagenome</name>
    <dbReference type="NCBI Taxonomy" id="938273"/>
    <lineage>
        <taxon>unclassified sequences</taxon>
        <taxon>metagenomes</taxon>
        <taxon>ecological metagenomes</taxon>
    </lineage>
</organism>
<name>A0A0W8G3A9_9ZZZZ</name>
<dbReference type="InterPro" id="IPR035093">
    <property type="entry name" value="RelE/ParE_toxin_dom_sf"/>
</dbReference>
<evidence type="ECO:0000313" key="1">
    <source>
        <dbReference type="EMBL" id="KUG27626.1"/>
    </source>
</evidence>
<accession>A0A0W8G3A9</accession>